<evidence type="ECO:0000313" key="2">
    <source>
        <dbReference type="EMBL" id="WGK94612.1"/>
    </source>
</evidence>
<reference evidence="2 3" key="1">
    <citation type="submission" date="2023-06" db="EMBL/GenBank/DDBJ databases">
        <title>Complete Genome Sequence of Flavobacterium keumense K3R-10.</title>
        <authorList>
            <person name="Jeong H."/>
            <person name="Jhang S.Y."/>
            <person name="Kim J.N."/>
        </authorList>
    </citation>
    <scope>NUCLEOTIDE SEQUENCE [LARGE SCALE GENOMIC DNA]</scope>
    <source>
        <strain evidence="2 3">K3R-10</strain>
    </source>
</reference>
<dbReference type="PANTHER" id="PTHR33383:SF1">
    <property type="entry name" value="MEMBRANE PROTEIN INSERTION EFFICIENCY FACTOR-RELATED"/>
    <property type="match status" value="1"/>
</dbReference>
<sequence length="82" mass="9382">MVSKILIFPFLMLVRFYQVAISPFTPAACRFEPTCSSYMIEALKTHGLFYGLFLGTKRILSCHPWGRSGYDPVPPKKCQHKL</sequence>
<gene>
    <name evidence="2" type="primary">yidD</name>
    <name evidence="2" type="ORF">MG292_11100</name>
</gene>
<comment type="function">
    <text evidence="1">Could be involved in insertion of integral membrane proteins into the membrane.</text>
</comment>
<accession>A0ABY8N4Z7</accession>
<dbReference type="Pfam" id="PF01809">
    <property type="entry name" value="YidD"/>
    <property type="match status" value="1"/>
</dbReference>
<comment type="subcellular location">
    <subcellularLocation>
        <location evidence="1">Cell membrane</location>
        <topology evidence="1">Peripheral membrane protein</topology>
        <orientation evidence="1">Cytoplasmic side</orientation>
    </subcellularLocation>
</comment>
<keyword evidence="1" id="KW-0472">Membrane</keyword>
<proteinExistence type="inferred from homology"/>
<dbReference type="EMBL" id="CP092332">
    <property type="protein sequence ID" value="WGK94612.1"/>
    <property type="molecule type" value="Genomic_DNA"/>
</dbReference>
<dbReference type="InterPro" id="IPR002696">
    <property type="entry name" value="Membr_insert_effic_factor_YidD"/>
</dbReference>
<name>A0ABY8N4Z7_9FLAO</name>
<protein>
    <recommendedName>
        <fullName evidence="1">Putative membrane protein insertion efficiency factor</fullName>
    </recommendedName>
</protein>
<evidence type="ECO:0000256" key="1">
    <source>
        <dbReference type="HAMAP-Rule" id="MF_00386"/>
    </source>
</evidence>
<dbReference type="RefSeq" id="WP_264532659.1">
    <property type="nucleotide sequence ID" value="NZ_CP092332.1"/>
</dbReference>
<keyword evidence="1" id="KW-1003">Cell membrane</keyword>
<dbReference type="Proteomes" id="UP001232117">
    <property type="component" value="Chromosome"/>
</dbReference>
<keyword evidence="3" id="KW-1185">Reference proteome</keyword>
<dbReference type="HAMAP" id="MF_00386">
    <property type="entry name" value="UPF0161_YidD"/>
    <property type="match status" value="1"/>
</dbReference>
<dbReference type="SMART" id="SM01234">
    <property type="entry name" value="Haemolytic"/>
    <property type="match status" value="1"/>
</dbReference>
<dbReference type="NCBIfam" id="TIGR00278">
    <property type="entry name" value="membrane protein insertion efficiency factor YidD"/>
    <property type="match status" value="1"/>
</dbReference>
<organism evidence="2 3">
    <name type="scientific">Flavobacterium keumense</name>
    <dbReference type="NCBI Taxonomy" id="1306518"/>
    <lineage>
        <taxon>Bacteria</taxon>
        <taxon>Pseudomonadati</taxon>
        <taxon>Bacteroidota</taxon>
        <taxon>Flavobacteriia</taxon>
        <taxon>Flavobacteriales</taxon>
        <taxon>Flavobacteriaceae</taxon>
        <taxon>Flavobacterium</taxon>
    </lineage>
</organism>
<evidence type="ECO:0000313" key="3">
    <source>
        <dbReference type="Proteomes" id="UP001232117"/>
    </source>
</evidence>
<dbReference type="PANTHER" id="PTHR33383">
    <property type="entry name" value="MEMBRANE PROTEIN INSERTION EFFICIENCY FACTOR-RELATED"/>
    <property type="match status" value="1"/>
</dbReference>
<comment type="similarity">
    <text evidence="1">Belongs to the UPF0161 family.</text>
</comment>